<sequence>MVRRRRLGMMRTVRMNAIRPSSKEKEQRPTPKLPLIKGKSVPMISELPDEEQNHRSKWPETATFVTIERNVLGNYISESAKEAIEMGLNRRNKVCCDCGPDDDCSKNPDCKCYQMGKELQKYFKSDFLVYGKPVKIMDSMYWDGPMFACSEGCGCRGDCDLNGLKDIDKDHDKKYNVTRRDGKGFCLFTMFQIEKGQPVLAFNGEITGYHSINKKPAVEQYALQLSEGDPRLSSFIRDCNVLNKDYKDVLRNALETKLWVNPLEKGNCARFLSHACQANLELGRVFQGGFSFADVRIVLFAKETIPAGSELTFHYGPDYKEKFLEDLCLCYTCFVPTIVRTSRRIARKRAYVREPTPESERCKRARDRSIIAAETIEAEIEEAHEKRMALKARKAFLLKRKLRKSNVRRTESPENKRSPVQSSSSSSSGSTEGNVSSLRSRSDVRKSTRLVGVRSSSSISVATNHAQSQDPGFQPHSGVTRTLKGRFCRQSGRIAVSRSLLQLRANKRRQQSTEGDASGVRKNEGLVARKERERKELMLFSKRSRPQTCFMGVKSSGRDSSMSSTTSSERERSPSLTESPVRSRNHVRGSSPQSSGLNERASRCRERVTRRTRLQTTPARVPVELESVSPIPARVRQRSPEVQSPKSEMRTRSRARCDGYDVERDQSKTGDVVQIDVDGSPRITRSHANNHPMGHRKIQEKPIVEDAIPHLEPIIDGYHPERNESVVRDVMEPLDVQIPQMNGEHHQTFVSPTSNKSLRRCGLRSDYSSVLNSPASTSQESTGMRDTQRLNKVLSKNNIGELESPRLNGTRVLSPPRTRHQISNAIDSDAFNDMPVLTQEPVQERRMIAQVFEIPRKTTAYNQPSSSNSQQHGQFQVCSNGSLGFFHPQIYQSMMTPPGIVPHAVISNSALGYSSYQAYIPNNNNSEQQYPSTSEDITRKSHRMIVKPTRFLN</sequence>
<dbReference type="UCSC" id="W01C8.3">
    <property type="organism name" value="c. elegans"/>
</dbReference>
<dbReference type="InParanoid" id="Q9GYG8"/>
<dbReference type="Bgee" id="WBGene00020919">
    <property type="expression patterns" value="Expressed in pharyngeal muscle cell (C elegans) and 3 other cell types or tissues"/>
</dbReference>
<evidence type="ECO:0000256" key="2">
    <source>
        <dbReference type="SAM" id="MobiDB-lite"/>
    </source>
</evidence>
<dbReference type="Gene3D" id="2.170.270.10">
    <property type="entry name" value="SET domain"/>
    <property type="match status" value="1"/>
</dbReference>
<feature type="coiled-coil region" evidence="1">
    <location>
        <begin position="373"/>
        <end position="400"/>
    </location>
</feature>
<feature type="compositionally biased region" description="Basic and acidic residues" evidence="2">
    <location>
        <begin position="408"/>
        <end position="417"/>
    </location>
</feature>
<keyword evidence="5" id="KW-1185">Reference proteome</keyword>
<dbReference type="eggNOG" id="KOG1082">
    <property type="taxonomic scope" value="Eukaryota"/>
</dbReference>
<feature type="region of interest" description="Disordered" evidence="2">
    <location>
        <begin position="548"/>
        <end position="659"/>
    </location>
</feature>
<evidence type="ECO:0000313" key="6">
    <source>
        <dbReference type="WormBase" id="W01C8.3"/>
    </source>
</evidence>
<feature type="compositionally biased region" description="Polar residues" evidence="2">
    <location>
        <begin position="588"/>
        <end position="597"/>
    </location>
</feature>
<dbReference type="STRING" id="6239.W01C8.3.1"/>
<reference evidence="4 5" key="1">
    <citation type="journal article" date="1998" name="Science">
        <title>Genome sequence of the nematode C. elegans: a platform for investigating biology.</title>
        <authorList>
            <consortium name="The C. elegans sequencing consortium"/>
            <person name="Sulson J.E."/>
            <person name="Waterston R."/>
        </authorList>
    </citation>
    <scope>NUCLEOTIDE SEQUENCE [LARGE SCALE GENOMIC DNA]</scope>
    <source>
        <strain evidence="4 5">Bristol N2</strain>
    </source>
</reference>
<accession>Q9GYG8</accession>
<feature type="compositionally biased region" description="Low complexity" evidence="2">
    <location>
        <begin position="558"/>
        <end position="567"/>
    </location>
</feature>
<dbReference type="InterPro" id="IPR001214">
    <property type="entry name" value="SET_dom"/>
</dbReference>
<dbReference type="HOGENOM" id="CLU_311280_0_0_1"/>
<gene>
    <name evidence="4 6" type="primary">set-19</name>
    <name evidence="4" type="ORF">CELE_W01C8.3</name>
    <name evidence="6" type="ORF">W01C8.3</name>
</gene>
<feature type="domain" description="SET" evidence="3">
    <location>
        <begin position="173"/>
        <end position="316"/>
    </location>
</feature>
<dbReference type="KEGG" id="cel:CELE_W01C8.3"/>
<evidence type="ECO:0000313" key="5">
    <source>
        <dbReference type="Proteomes" id="UP000001940"/>
    </source>
</evidence>
<dbReference type="EMBL" id="BX284606">
    <property type="protein sequence ID" value="CCD68665.2"/>
    <property type="molecule type" value="Genomic_DNA"/>
</dbReference>
<evidence type="ECO:0000313" key="4">
    <source>
        <dbReference type="EMBL" id="CCD68665.2"/>
    </source>
</evidence>
<dbReference type="GeneID" id="180834"/>
<feature type="compositionally biased region" description="Low complexity" evidence="2">
    <location>
        <begin position="418"/>
        <end position="437"/>
    </location>
</feature>
<dbReference type="PANTHER" id="PTHR47250">
    <property type="entry name" value="HISTONE-LYSINE N-METHYLTRANSFERASE SET-6"/>
    <property type="match status" value="1"/>
</dbReference>
<dbReference type="FunCoup" id="Q9GYG8">
    <property type="interactions" value="1"/>
</dbReference>
<dbReference type="GO" id="GO:0000785">
    <property type="term" value="C:chromatin"/>
    <property type="evidence" value="ECO:0000318"/>
    <property type="project" value="GO_Central"/>
</dbReference>
<dbReference type="Pfam" id="PF00856">
    <property type="entry name" value="SET"/>
    <property type="match status" value="1"/>
</dbReference>
<feature type="region of interest" description="Disordered" evidence="2">
    <location>
        <begin position="505"/>
        <end position="529"/>
    </location>
</feature>
<name>Q9GYG8_CAEEL</name>
<dbReference type="Proteomes" id="UP000001940">
    <property type="component" value="Chromosome X"/>
</dbReference>
<feature type="compositionally biased region" description="Basic and acidic residues" evidence="2">
    <location>
        <begin position="647"/>
        <end position="659"/>
    </location>
</feature>
<organism evidence="4 5">
    <name type="scientific">Caenorhabditis elegans</name>
    <dbReference type="NCBI Taxonomy" id="6239"/>
    <lineage>
        <taxon>Eukaryota</taxon>
        <taxon>Metazoa</taxon>
        <taxon>Ecdysozoa</taxon>
        <taxon>Nematoda</taxon>
        <taxon>Chromadorea</taxon>
        <taxon>Rhabditida</taxon>
        <taxon>Rhabditina</taxon>
        <taxon>Rhabditomorpha</taxon>
        <taxon>Rhabditoidea</taxon>
        <taxon>Rhabditidae</taxon>
        <taxon>Peloderinae</taxon>
        <taxon>Caenorhabditis</taxon>
    </lineage>
</organism>
<evidence type="ECO:0000259" key="3">
    <source>
        <dbReference type="PROSITE" id="PS50280"/>
    </source>
</evidence>
<dbReference type="GO" id="GO:0140938">
    <property type="term" value="F:histone H3 methyltransferase activity"/>
    <property type="evidence" value="ECO:0000318"/>
    <property type="project" value="GO_Central"/>
</dbReference>
<dbReference type="AGR" id="WB:WBGene00020919"/>
<dbReference type="SUPFAM" id="SSF82199">
    <property type="entry name" value="SET domain"/>
    <property type="match status" value="1"/>
</dbReference>
<dbReference type="PANTHER" id="PTHR47250:SF1">
    <property type="entry name" value="SET DOMAIN-CONTAINING PROTEIN"/>
    <property type="match status" value="1"/>
</dbReference>
<dbReference type="RefSeq" id="NP_001379854.1">
    <property type="nucleotide sequence ID" value="NM_001392778.1"/>
</dbReference>
<dbReference type="OrthoDB" id="308383at2759"/>
<feature type="compositionally biased region" description="Basic and acidic residues" evidence="2">
    <location>
        <begin position="600"/>
        <end position="609"/>
    </location>
</feature>
<dbReference type="WormBase" id="W01C8.3">
    <property type="protein sequence ID" value="CE53515"/>
    <property type="gene ID" value="WBGene00020919"/>
    <property type="gene designation" value="set-19"/>
</dbReference>
<keyword evidence="1" id="KW-0175">Coiled coil</keyword>
<dbReference type="SMART" id="SM00317">
    <property type="entry name" value="SET"/>
    <property type="match status" value="1"/>
</dbReference>
<dbReference type="InterPro" id="IPR046341">
    <property type="entry name" value="SET_dom_sf"/>
</dbReference>
<evidence type="ECO:0000256" key="1">
    <source>
        <dbReference type="SAM" id="Coils"/>
    </source>
</evidence>
<keyword evidence="7" id="KW-1267">Proteomics identification</keyword>
<feature type="compositionally biased region" description="Polar residues" evidence="2">
    <location>
        <begin position="454"/>
        <end position="471"/>
    </location>
</feature>
<dbReference type="InterPro" id="IPR053105">
    <property type="entry name" value="Class_V-like_SAM-MTase"/>
</dbReference>
<protein>
    <submittedName>
        <fullName evidence="4">SET domain-containing protein</fullName>
    </submittedName>
</protein>
<dbReference type="AlphaFoldDB" id="Q9GYG8"/>
<proteinExistence type="evidence at protein level"/>
<dbReference type="PeptideAtlas" id="Q9GYG8"/>
<feature type="compositionally biased region" description="Basic and acidic residues" evidence="2">
    <location>
        <begin position="519"/>
        <end position="529"/>
    </location>
</feature>
<dbReference type="CTD" id="180834"/>
<dbReference type="PROSITE" id="PS50280">
    <property type="entry name" value="SET"/>
    <property type="match status" value="1"/>
</dbReference>
<feature type="region of interest" description="Disordered" evidence="2">
    <location>
        <begin position="404"/>
        <end position="478"/>
    </location>
</feature>
<feature type="region of interest" description="Disordered" evidence="2">
    <location>
        <begin position="17"/>
        <end position="42"/>
    </location>
</feature>
<evidence type="ECO:0007829" key="7">
    <source>
        <dbReference type="PeptideAtlas" id="Q9GYG8"/>
    </source>
</evidence>
<dbReference type="PaxDb" id="6239-W01C8.3"/>